<dbReference type="PANTHER" id="PTHR43649:SF12">
    <property type="entry name" value="DIACETYLCHITOBIOSE BINDING PROTEIN DASA"/>
    <property type="match status" value="1"/>
</dbReference>
<dbReference type="Proteomes" id="UP001057877">
    <property type="component" value="Chromosome"/>
</dbReference>
<sequence>MHRHKRFIAALALLLTVSVFTACSNSNVNSKNGGEQGDGGEQKVTLSMIFQESLFNGSHEEIFKEYTDANPNVTIKAETIPDGSYNETMRTRLSTGEVPDLYQAAIHATLTDDLEREGYIQDLKDLAPVQNYSESIQQATRDYGDKQVIFSIGVGVLGIAYNKAMLAEVGYNEPPKTWEELMDAGKKLKDNGKDLLVYSSKWATGIGNVFHWAFGVNASKDAAFKEAYLSKSVDWSKPENRAVLVDGFTKFNELNQYVRTGSFTNEYAIAQQAFANGEAAMILGGTWEAGALRGLNQDLDLGFMNLPYAPEDQNAYVLVPEDGISVNAKSENLEEAKKFIGWLFSKETYAKVQKAKGNFSAMPGVGDIDPSYTEVPGWMETDRVITFANSGPIEEATWLTLGNLAQEFTFKNNLDKVVDNFISEYNKMKK</sequence>
<dbReference type="Gene3D" id="3.40.190.10">
    <property type="entry name" value="Periplasmic binding protein-like II"/>
    <property type="match status" value="2"/>
</dbReference>
<gene>
    <name evidence="2" type="ORF">L1F29_32235</name>
</gene>
<protein>
    <submittedName>
        <fullName evidence="2">Extracellular solute-binding protein</fullName>
    </submittedName>
</protein>
<dbReference type="PANTHER" id="PTHR43649">
    <property type="entry name" value="ARABINOSE-BINDING PROTEIN-RELATED"/>
    <property type="match status" value="1"/>
</dbReference>
<dbReference type="PROSITE" id="PS51257">
    <property type="entry name" value="PROKAR_LIPOPROTEIN"/>
    <property type="match status" value="1"/>
</dbReference>
<evidence type="ECO:0000313" key="3">
    <source>
        <dbReference type="Proteomes" id="UP001057877"/>
    </source>
</evidence>
<dbReference type="InterPro" id="IPR006059">
    <property type="entry name" value="SBP"/>
</dbReference>
<keyword evidence="1" id="KW-0732">Signal</keyword>
<feature type="chain" id="PRO_5046682797" evidence="1">
    <location>
        <begin position="22"/>
        <end position="430"/>
    </location>
</feature>
<dbReference type="Pfam" id="PF01547">
    <property type="entry name" value="SBP_bac_1"/>
    <property type="match status" value="1"/>
</dbReference>
<dbReference type="SUPFAM" id="SSF53850">
    <property type="entry name" value="Periplasmic binding protein-like II"/>
    <property type="match status" value="1"/>
</dbReference>
<keyword evidence="3" id="KW-1185">Reference proteome</keyword>
<dbReference type="EMBL" id="CP091430">
    <property type="protein sequence ID" value="UVI29999.1"/>
    <property type="molecule type" value="Genomic_DNA"/>
</dbReference>
<evidence type="ECO:0000256" key="1">
    <source>
        <dbReference type="SAM" id="SignalP"/>
    </source>
</evidence>
<reference evidence="2" key="1">
    <citation type="submission" date="2022-01" db="EMBL/GenBank/DDBJ databases">
        <title>Paenibacillus spongiae sp. nov., isolated from marine sponge.</title>
        <authorList>
            <person name="Li Z."/>
            <person name="Zhang M."/>
        </authorList>
    </citation>
    <scope>NUCLEOTIDE SEQUENCE</scope>
    <source>
        <strain evidence="2">PHS-Z3</strain>
    </source>
</reference>
<name>A0ABY5S8J6_9BACL</name>
<evidence type="ECO:0000313" key="2">
    <source>
        <dbReference type="EMBL" id="UVI29999.1"/>
    </source>
</evidence>
<dbReference type="InterPro" id="IPR050490">
    <property type="entry name" value="Bact_solute-bd_prot1"/>
</dbReference>
<feature type="signal peptide" evidence="1">
    <location>
        <begin position="1"/>
        <end position="21"/>
    </location>
</feature>
<organism evidence="2 3">
    <name type="scientific">Paenibacillus spongiae</name>
    <dbReference type="NCBI Taxonomy" id="2909671"/>
    <lineage>
        <taxon>Bacteria</taxon>
        <taxon>Bacillati</taxon>
        <taxon>Bacillota</taxon>
        <taxon>Bacilli</taxon>
        <taxon>Bacillales</taxon>
        <taxon>Paenibacillaceae</taxon>
        <taxon>Paenibacillus</taxon>
    </lineage>
</organism>
<proteinExistence type="predicted"/>
<dbReference type="RefSeq" id="WP_258386069.1">
    <property type="nucleotide sequence ID" value="NZ_CP091430.1"/>
</dbReference>
<accession>A0ABY5S8J6</accession>